<proteinExistence type="predicted"/>
<dbReference type="OrthoDB" id="7053173at2"/>
<dbReference type="GO" id="GO:0006529">
    <property type="term" value="P:asparagine biosynthetic process"/>
    <property type="evidence" value="ECO:0007669"/>
    <property type="project" value="InterPro"/>
</dbReference>
<evidence type="ECO:0000256" key="2">
    <source>
        <dbReference type="ARBA" id="ARBA00012737"/>
    </source>
</evidence>
<dbReference type="SUPFAM" id="SSF52402">
    <property type="entry name" value="Adenine nucleotide alpha hydrolases-like"/>
    <property type="match status" value="1"/>
</dbReference>
<dbReference type="Proteomes" id="UP000185161">
    <property type="component" value="Chromosome"/>
</dbReference>
<dbReference type="EMBL" id="CP018820">
    <property type="protein sequence ID" value="APR53163.1"/>
    <property type="molecule type" value="Genomic_DNA"/>
</dbReference>
<dbReference type="EMBL" id="QQWO01000005">
    <property type="protein sequence ID" value="RSV04740.1"/>
    <property type="molecule type" value="Genomic_DNA"/>
</dbReference>
<accession>A0A1L6JB89</accession>
<reference evidence="5" key="1">
    <citation type="submission" date="2016-12" db="EMBL/GenBank/DDBJ databases">
        <title>Whole genome sequencing of Sphingomonas koreensis.</title>
        <authorList>
            <person name="Conlan S."/>
            <person name="Thomas P.J."/>
            <person name="Mullikin J."/>
            <person name="Palmore T.N."/>
            <person name="Frank K.M."/>
            <person name="Segre J.A."/>
        </authorList>
    </citation>
    <scope>NUCLEOTIDE SEQUENCE</scope>
    <source>
        <strain evidence="5">ABOJV</strain>
    </source>
</reference>
<dbReference type="KEGG" id="skr:BRX40_12675"/>
<protein>
    <recommendedName>
        <fullName evidence="2">asparagine synthase (glutamine-hydrolyzing)</fullName>
        <ecNumber evidence="2">6.3.5.4</ecNumber>
    </recommendedName>
</protein>
<evidence type="ECO:0000313" key="6">
    <source>
        <dbReference type="EMBL" id="RSV04740.1"/>
    </source>
</evidence>
<dbReference type="PANTHER" id="PTHR43284:SF1">
    <property type="entry name" value="ASPARAGINE SYNTHETASE"/>
    <property type="match status" value="1"/>
</dbReference>
<keyword evidence="7" id="KW-1185">Reference proteome</keyword>
<dbReference type="GO" id="GO:0004066">
    <property type="term" value="F:asparagine synthase (glutamine-hydrolyzing) activity"/>
    <property type="evidence" value="ECO:0007669"/>
    <property type="project" value="UniProtKB-EC"/>
</dbReference>
<evidence type="ECO:0000259" key="4">
    <source>
        <dbReference type="Pfam" id="PF00733"/>
    </source>
</evidence>
<dbReference type="Pfam" id="PF00733">
    <property type="entry name" value="Asn_synthase"/>
    <property type="match status" value="1"/>
</dbReference>
<name>A0A1L6JB89_9SPHN</name>
<dbReference type="RefSeq" id="WP_075151835.1">
    <property type="nucleotide sequence ID" value="NZ_CP018820.1"/>
</dbReference>
<dbReference type="EC" id="6.3.5.4" evidence="2"/>
<evidence type="ECO:0000256" key="3">
    <source>
        <dbReference type="ARBA" id="ARBA00048741"/>
    </source>
</evidence>
<organism evidence="5 7">
    <name type="scientific">Sphingomonas koreensis</name>
    <dbReference type="NCBI Taxonomy" id="93064"/>
    <lineage>
        <taxon>Bacteria</taxon>
        <taxon>Pseudomonadati</taxon>
        <taxon>Pseudomonadota</taxon>
        <taxon>Alphaproteobacteria</taxon>
        <taxon>Sphingomonadales</taxon>
        <taxon>Sphingomonadaceae</taxon>
        <taxon>Sphingomonas</taxon>
    </lineage>
</organism>
<dbReference type="AlphaFoldDB" id="A0A1L6JB89"/>
<evidence type="ECO:0000313" key="8">
    <source>
        <dbReference type="Proteomes" id="UP000286681"/>
    </source>
</evidence>
<dbReference type="Proteomes" id="UP000286681">
    <property type="component" value="Unassembled WGS sequence"/>
</dbReference>
<dbReference type="InterPro" id="IPR051786">
    <property type="entry name" value="ASN_synthetase/amidase"/>
</dbReference>
<evidence type="ECO:0000313" key="7">
    <source>
        <dbReference type="Proteomes" id="UP000185161"/>
    </source>
</evidence>
<comment type="catalytic activity">
    <reaction evidence="3">
        <text>L-aspartate + L-glutamine + ATP + H2O = L-asparagine + L-glutamate + AMP + diphosphate + H(+)</text>
        <dbReference type="Rhea" id="RHEA:12228"/>
        <dbReference type="ChEBI" id="CHEBI:15377"/>
        <dbReference type="ChEBI" id="CHEBI:15378"/>
        <dbReference type="ChEBI" id="CHEBI:29985"/>
        <dbReference type="ChEBI" id="CHEBI:29991"/>
        <dbReference type="ChEBI" id="CHEBI:30616"/>
        <dbReference type="ChEBI" id="CHEBI:33019"/>
        <dbReference type="ChEBI" id="CHEBI:58048"/>
        <dbReference type="ChEBI" id="CHEBI:58359"/>
        <dbReference type="ChEBI" id="CHEBI:456215"/>
        <dbReference type="EC" id="6.3.5.4"/>
    </reaction>
</comment>
<reference evidence="6 8" key="3">
    <citation type="submission" date="2018-07" db="EMBL/GenBank/DDBJ databases">
        <title>Genomic and Epidemiologic Investigation of an Indolent Hospital Outbreak.</title>
        <authorList>
            <person name="Johnson R.C."/>
            <person name="Deming C."/>
            <person name="Conlan S."/>
            <person name="Zellmer C.J."/>
            <person name="Michelin A.V."/>
            <person name="Lee-Lin S."/>
            <person name="Thomas P.J."/>
            <person name="Park M."/>
            <person name="Weingarten R.A."/>
            <person name="Less J."/>
            <person name="Dekker J.P."/>
            <person name="Frank K.M."/>
            <person name="Musser K.A."/>
            <person name="Mcquiston J.R."/>
            <person name="Henderson D.K."/>
            <person name="Lau A.F."/>
            <person name="Palmore T.N."/>
            <person name="Segre J.A."/>
        </authorList>
    </citation>
    <scope>NUCLEOTIDE SEQUENCE [LARGE SCALE GENOMIC DNA]</scope>
    <source>
        <strain evidence="6 8">SK-NIH.Env10_0317</strain>
    </source>
</reference>
<dbReference type="PANTHER" id="PTHR43284">
    <property type="entry name" value="ASPARAGINE SYNTHETASE (GLUTAMINE-HYDROLYZING)"/>
    <property type="match status" value="1"/>
</dbReference>
<feature type="domain" description="Asparagine synthetase" evidence="4">
    <location>
        <begin position="216"/>
        <end position="573"/>
    </location>
</feature>
<comment type="pathway">
    <text evidence="1">Amino-acid biosynthesis; L-asparagine biosynthesis; L-asparagine from L-aspartate (L-Gln route): step 1/1.</text>
</comment>
<reference evidence="7" key="2">
    <citation type="submission" date="2016-12" db="EMBL/GenBank/DDBJ databases">
        <title>Whole genome sequencing of Sphingomonas sp. ABOJV.</title>
        <authorList>
            <person name="Conlan S."/>
            <person name="Thomas P.J."/>
            <person name="Mullikin J."/>
            <person name="Palmore T.N."/>
            <person name="Frank K.M."/>
            <person name="Segre J.A."/>
        </authorList>
    </citation>
    <scope>NUCLEOTIDE SEQUENCE [LARGE SCALE GENOMIC DNA]</scope>
    <source>
        <strain evidence="7">ABOJV</strain>
    </source>
</reference>
<dbReference type="InterPro" id="IPR001962">
    <property type="entry name" value="Asn_synthase"/>
</dbReference>
<dbReference type="STRING" id="93064.BRX40_12675"/>
<sequence length="579" mass="62612">MIEPRYLAVLDPRHSGAAEALAGGRPGAIPLEPFHRSARMTVLTAPGTPALIGEDGGILIGRLFRKSRSGAIDTLAPSIAATRGQALIDDYWGDYVCLLEPPGGSGLVAIRAPSGMLQAFRIRRGPVTYLVSHIEIALDYGLIAPVIDWQFVAHHLAFLHLRTARTGLARVDEILPGEALETGGAASTRRGLWSPWRFAAPERRIVAADKAAQIVSDAVRAAVENLVSPMERVLLELSGGLDSSLLAAALSQAGRTVVALNLSTPDPGADERDYARAIAGHCGIALHEARISDDIDLTMQVSSLLARPGLPAMLHSADRRFEALAREQEAAAFVSGTGGDCVFCSLGSATPATDHFRAHGPRPALVGILHDLATLHRTNIWTVTRLMMRQIRRGKPALRWRRNTAFLAHDRLPAVPDDHPWLEEPDHVLPGTRAHVRAIMAAGAHLDGYGRQETAPSLYPLLAQPVVEACLRIPTWLWVQGGYDRAVARAAFRQSLPETIATRRTKGAMDAFCARVFDANRDRLKPFLLDGMLADAGLLDRTGIETYLARPFGNRDAHFYELLPIVDTEAWARGVAASA</sequence>
<evidence type="ECO:0000256" key="1">
    <source>
        <dbReference type="ARBA" id="ARBA00005187"/>
    </source>
</evidence>
<dbReference type="InterPro" id="IPR014729">
    <property type="entry name" value="Rossmann-like_a/b/a_fold"/>
</dbReference>
<dbReference type="Gene3D" id="3.40.50.620">
    <property type="entry name" value="HUPs"/>
    <property type="match status" value="2"/>
</dbReference>
<dbReference type="GeneID" id="44133418"/>
<gene>
    <name evidence="5" type="ORF">BRX40_12675</name>
    <name evidence="6" type="ORF">CA257_07455</name>
</gene>
<evidence type="ECO:0000313" key="5">
    <source>
        <dbReference type="EMBL" id="APR53163.1"/>
    </source>
</evidence>